<feature type="repeat" description="ANK" evidence="3">
    <location>
        <begin position="103"/>
        <end position="135"/>
    </location>
</feature>
<gene>
    <name evidence="4" type="ORF">BBD41_22880</name>
</gene>
<keyword evidence="2 3" id="KW-0040">ANK repeat</keyword>
<dbReference type="PANTHER" id="PTHR24189:SF72">
    <property type="entry name" value="ANKYRIN REPEAT-CONTAINING DOMAIN-CONTAINING PROTEIN"/>
    <property type="match status" value="1"/>
</dbReference>
<organism evidence="4">
    <name type="scientific">Paenibacillus ihbetae</name>
    <dbReference type="NCBI Taxonomy" id="1870820"/>
    <lineage>
        <taxon>Bacteria</taxon>
        <taxon>Bacillati</taxon>
        <taxon>Bacillota</taxon>
        <taxon>Bacilli</taxon>
        <taxon>Bacillales</taxon>
        <taxon>Paenibacillaceae</taxon>
        <taxon>Paenibacillus</taxon>
    </lineage>
</organism>
<sequence>MGKKKKTLPKNFDELIDAGDIAALKEVFTKCELDARGGYSKSSALSFFNIPDELVRWLVEQGADLNARDDYGRTALHKHAMSWNGNTELLIDLGADLEAADYQDETPLFAAAGSFKPKSVHTLVIKGANINAKNKMRQTPLEKALATCRNADIVSMAEVAELLLNAGTTVTPEMKDSIKRIGNDFEFHREGFNKEYLSQTDEALLRLYELFDVPPVEKRKTHDGVSTITLSSKGWQAQHHELWNLLIPSKGHAATVQGEVIRITGKVSYEILDNGGMNWDNHFRKMLNSLIHYFSLGTPLNPASLQEAVTLARELQSGNGNDEPARLCELAVYWVLNNPTPITLEQPDYKR</sequence>
<dbReference type="AlphaFoldDB" id="A0A1B2E5K8"/>
<dbReference type="SUPFAM" id="SSF48403">
    <property type="entry name" value="Ankyrin repeat"/>
    <property type="match status" value="1"/>
</dbReference>
<accession>A0A1B2E5K8</accession>
<evidence type="ECO:0000313" key="4">
    <source>
        <dbReference type="EMBL" id="ANY75187.1"/>
    </source>
</evidence>
<reference evidence="4" key="1">
    <citation type="submission" date="2016-08" db="EMBL/GenBank/DDBJ databases">
        <title>Complete Genome Seqeunce of Paenibacillus sp. nov. IHBB 9852 from high altitute lake of Indian trans-Himalayas.</title>
        <authorList>
            <person name="Kiran S."/>
            <person name="Swarnkar M.K."/>
            <person name="Rana A."/>
            <person name="Tewari R."/>
            <person name="Gulati A."/>
        </authorList>
    </citation>
    <scope>NUCLEOTIDE SEQUENCE [LARGE SCALE GENOMIC DNA]</scope>
    <source>
        <strain evidence="4">IHBB 9852</strain>
    </source>
</reference>
<dbReference type="Pfam" id="PF12796">
    <property type="entry name" value="Ank_2"/>
    <property type="match status" value="1"/>
</dbReference>
<dbReference type="KEGG" id="pib:BBD41_22880"/>
<evidence type="ECO:0000256" key="1">
    <source>
        <dbReference type="ARBA" id="ARBA00022737"/>
    </source>
</evidence>
<dbReference type="Gene3D" id="1.25.40.20">
    <property type="entry name" value="Ankyrin repeat-containing domain"/>
    <property type="match status" value="1"/>
</dbReference>
<dbReference type="PANTHER" id="PTHR24189">
    <property type="entry name" value="MYOTROPHIN"/>
    <property type="match status" value="1"/>
</dbReference>
<name>A0A1B2E5K8_9BACL</name>
<dbReference type="InterPro" id="IPR050745">
    <property type="entry name" value="Multifunctional_regulatory"/>
</dbReference>
<dbReference type="InterPro" id="IPR002110">
    <property type="entry name" value="Ankyrin_rpt"/>
</dbReference>
<dbReference type="PROSITE" id="PS50088">
    <property type="entry name" value="ANK_REPEAT"/>
    <property type="match status" value="1"/>
</dbReference>
<dbReference type="RefSeq" id="WP_099478848.1">
    <property type="nucleotide sequence ID" value="NZ_CP016809.1"/>
</dbReference>
<keyword evidence="1" id="KW-0677">Repeat</keyword>
<evidence type="ECO:0000256" key="3">
    <source>
        <dbReference type="PROSITE-ProRule" id="PRU00023"/>
    </source>
</evidence>
<protein>
    <submittedName>
        <fullName evidence="4">Uncharacterized protein</fullName>
    </submittedName>
</protein>
<evidence type="ECO:0000256" key="2">
    <source>
        <dbReference type="ARBA" id="ARBA00023043"/>
    </source>
</evidence>
<dbReference type="EMBL" id="CP016809">
    <property type="protein sequence ID" value="ANY75187.1"/>
    <property type="molecule type" value="Genomic_DNA"/>
</dbReference>
<proteinExistence type="predicted"/>
<dbReference type="InterPro" id="IPR036770">
    <property type="entry name" value="Ankyrin_rpt-contain_sf"/>
</dbReference>